<gene>
    <name evidence="3" type="ORF">H1R16_08975</name>
    <name evidence="2" type="ORF">H2507_06465</name>
</gene>
<organism evidence="3 4">
    <name type="scientific">Marnyiella aurantia</name>
    <dbReference type="NCBI Taxonomy" id="2758037"/>
    <lineage>
        <taxon>Bacteria</taxon>
        <taxon>Pseudomonadati</taxon>
        <taxon>Bacteroidota</taxon>
        <taxon>Flavobacteriia</taxon>
        <taxon>Flavobacteriales</taxon>
        <taxon>Weeksellaceae</taxon>
        <taxon>Marnyiella</taxon>
    </lineage>
</organism>
<keyword evidence="5" id="KW-1185">Reference proteome</keyword>
<evidence type="ECO:0000313" key="2">
    <source>
        <dbReference type="EMBL" id="MBA5246807.1"/>
    </source>
</evidence>
<protein>
    <submittedName>
        <fullName evidence="3">Uncharacterized protein</fullName>
    </submittedName>
</protein>
<evidence type="ECO:0000313" key="5">
    <source>
        <dbReference type="Proteomes" id="UP000539710"/>
    </source>
</evidence>
<evidence type="ECO:0000313" key="3">
    <source>
        <dbReference type="EMBL" id="QMS97845.1"/>
    </source>
</evidence>
<sequence length="62" mass="6900">MAVLLLYVPLFVFVVYKIISSAIQNAVKVTLTLLTFLVPVIGMIFSIAYLGLKVRGTRLQEN</sequence>
<reference evidence="5" key="3">
    <citation type="submission" date="2020-07" db="EMBL/GenBank/DDBJ databases">
        <title>Flavobacterium sp. xlx-214.</title>
        <authorList>
            <person name="Yang C."/>
        </authorList>
    </citation>
    <scope>NUCLEOTIDE SEQUENCE [LARGE SCALE GENOMIC DNA]</scope>
    <source>
        <strain evidence="5">CX-624</strain>
    </source>
</reference>
<dbReference type="AlphaFoldDB" id="A0A7D7QJY8"/>
<dbReference type="EMBL" id="CP059472">
    <property type="protein sequence ID" value="QMS97845.1"/>
    <property type="molecule type" value="Genomic_DNA"/>
</dbReference>
<dbReference type="Proteomes" id="UP000515349">
    <property type="component" value="Chromosome"/>
</dbReference>
<proteinExistence type="predicted"/>
<keyword evidence="1" id="KW-0472">Membrane</keyword>
<dbReference type="Proteomes" id="UP000539710">
    <property type="component" value="Unassembled WGS sequence"/>
</dbReference>
<feature type="transmembrane region" description="Helical" evidence="1">
    <location>
        <begin position="33"/>
        <end position="52"/>
    </location>
</feature>
<keyword evidence="1" id="KW-0812">Transmembrane</keyword>
<name>A0A7D7QJY8_9FLAO</name>
<evidence type="ECO:0000256" key="1">
    <source>
        <dbReference type="SAM" id="Phobius"/>
    </source>
</evidence>
<reference evidence="4" key="2">
    <citation type="submission" date="2020-07" db="EMBL/GenBank/DDBJ databases">
        <title>Chryseobacterium sp.cx-624.</title>
        <authorList>
            <person name="Yang C."/>
        </authorList>
    </citation>
    <scope>NUCLEOTIDE SEQUENCE [LARGE SCALE GENOMIC DNA]</scope>
    <source>
        <strain evidence="4">cx-624</strain>
    </source>
</reference>
<dbReference type="EMBL" id="JACEUX010000002">
    <property type="protein sequence ID" value="MBA5246807.1"/>
    <property type="molecule type" value="Genomic_DNA"/>
</dbReference>
<keyword evidence="1" id="KW-1133">Transmembrane helix</keyword>
<reference evidence="3" key="1">
    <citation type="submission" date="2020-07" db="EMBL/GenBank/DDBJ databases">
        <title>Chryseobacterium sp. CX-624.</title>
        <authorList>
            <person name="Yang C."/>
        </authorList>
    </citation>
    <scope>NUCLEOTIDE SEQUENCE</scope>
    <source>
        <strain evidence="3">CX-624</strain>
    </source>
</reference>
<reference evidence="2" key="4">
    <citation type="submission" date="2020-07" db="EMBL/GenBank/DDBJ databases">
        <authorList>
            <person name="Yang C."/>
        </authorList>
    </citation>
    <scope>NUCLEOTIDE SEQUENCE</scope>
    <source>
        <strain evidence="2">Cx-624</strain>
    </source>
</reference>
<evidence type="ECO:0000313" key="4">
    <source>
        <dbReference type="Proteomes" id="UP000515349"/>
    </source>
</evidence>
<dbReference type="RefSeq" id="WP_181886920.1">
    <property type="nucleotide sequence ID" value="NZ_CP059472.1"/>
</dbReference>
<accession>A0A7D7QJY8</accession>
<dbReference type="KEGG" id="cbau:H1R16_08975"/>